<dbReference type="FunFam" id="3.20.20.70:FF:000138">
    <property type="entry name" value="NADPH dehydrogenase 1"/>
    <property type="match status" value="1"/>
</dbReference>
<dbReference type="EMBL" id="KN880551">
    <property type="protein sequence ID" value="KIY66549.1"/>
    <property type="molecule type" value="Genomic_DNA"/>
</dbReference>
<evidence type="ECO:0000313" key="2">
    <source>
        <dbReference type="EMBL" id="KIY66549.1"/>
    </source>
</evidence>
<evidence type="ECO:0000313" key="3">
    <source>
        <dbReference type="Proteomes" id="UP000054007"/>
    </source>
</evidence>
<accession>A0A0D7B8P2</accession>
<dbReference type="SUPFAM" id="SSF51395">
    <property type="entry name" value="FMN-linked oxidoreductases"/>
    <property type="match status" value="1"/>
</dbReference>
<keyword evidence="3" id="KW-1185">Reference proteome</keyword>
<dbReference type="GO" id="GO:0003959">
    <property type="term" value="F:NADPH dehydrogenase activity"/>
    <property type="evidence" value="ECO:0007669"/>
    <property type="project" value="TreeGrafter"/>
</dbReference>
<dbReference type="InterPro" id="IPR045247">
    <property type="entry name" value="Oye-like"/>
</dbReference>
<proteinExistence type="predicted"/>
<dbReference type="PANTHER" id="PTHR22893:SF91">
    <property type="entry name" value="NADPH DEHYDROGENASE 2-RELATED"/>
    <property type="match status" value="1"/>
</dbReference>
<dbReference type="Gene3D" id="3.20.20.70">
    <property type="entry name" value="Aldolase class I"/>
    <property type="match status" value="1"/>
</dbReference>
<dbReference type="PANTHER" id="PTHR22893">
    <property type="entry name" value="NADH OXIDOREDUCTASE-RELATED"/>
    <property type="match status" value="1"/>
</dbReference>
<dbReference type="GO" id="GO:0010181">
    <property type="term" value="F:FMN binding"/>
    <property type="evidence" value="ECO:0007669"/>
    <property type="project" value="InterPro"/>
</dbReference>
<name>A0A0D7B8P2_9AGAR</name>
<dbReference type="Pfam" id="PF00724">
    <property type="entry name" value="Oxidored_FMN"/>
    <property type="match status" value="1"/>
</dbReference>
<dbReference type="CDD" id="cd02933">
    <property type="entry name" value="OYE_like_FMN"/>
    <property type="match status" value="1"/>
</dbReference>
<reference evidence="2 3" key="1">
    <citation type="journal article" date="2015" name="Fungal Genet. Biol.">
        <title>Evolution of novel wood decay mechanisms in Agaricales revealed by the genome sequences of Fistulina hepatica and Cylindrobasidium torrendii.</title>
        <authorList>
            <person name="Floudas D."/>
            <person name="Held B.W."/>
            <person name="Riley R."/>
            <person name="Nagy L.G."/>
            <person name="Koehler G."/>
            <person name="Ransdell A.S."/>
            <person name="Younus H."/>
            <person name="Chow J."/>
            <person name="Chiniquy J."/>
            <person name="Lipzen A."/>
            <person name="Tritt A."/>
            <person name="Sun H."/>
            <person name="Haridas S."/>
            <person name="LaButti K."/>
            <person name="Ohm R.A."/>
            <person name="Kues U."/>
            <person name="Blanchette R.A."/>
            <person name="Grigoriev I.V."/>
            <person name="Minto R.E."/>
            <person name="Hibbett D.S."/>
        </authorList>
    </citation>
    <scope>NUCLEOTIDE SEQUENCE [LARGE SCALE GENOMIC DNA]</scope>
    <source>
        <strain evidence="2 3">FP15055 ss-10</strain>
    </source>
</reference>
<gene>
    <name evidence="2" type="ORF">CYLTODRAFT_423337</name>
</gene>
<evidence type="ECO:0000259" key="1">
    <source>
        <dbReference type="Pfam" id="PF00724"/>
    </source>
</evidence>
<dbReference type="Proteomes" id="UP000054007">
    <property type="component" value="Unassembled WGS sequence"/>
</dbReference>
<feature type="domain" description="NADH:flavin oxidoreductase/NADH oxidase N-terminal" evidence="1">
    <location>
        <begin position="4"/>
        <end position="342"/>
    </location>
</feature>
<dbReference type="InterPro" id="IPR001155">
    <property type="entry name" value="OxRdtase_FMN_N"/>
</dbReference>
<dbReference type="InterPro" id="IPR013785">
    <property type="entry name" value="Aldolase_TIM"/>
</dbReference>
<protein>
    <submittedName>
        <fullName evidence="2">NADH:flavin oxidoreductase/NADH oxidase</fullName>
    </submittedName>
</protein>
<dbReference type="AlphaFoldDB" id="A0A0D7B8P2"/>
<dbReference type="OrthoDB" id="276546at2759"/>
<organism evidence="2 3">
    <name type="scientific">Cylindrobasidium torrendii FP15055 ss-10</name>
    <dbReference type="NCBI Taxonomy" id="1314674"/>
    <lineage>
        <taxon>Eukaryota</taxon>
        <taxon>Fungi</taxon>
        <taxon>Dikarya</taxon>
        <taxon>Basidiomycota</taxon>
        <taxon>Agaricomycotina</taxon>
        <taxon>Agaricomycetes</taxon>
        <taxon>Agaricomycetidae</taxon>
        <taxon>Agaricales</taxon>
        <taxon>Marasmiineae</taxon>
        <taxon>Physalacriaceae</taxon>
        <taxon>Cylindrobasidium</taxon>
    </lineage>
</organism>
<dbReference type="STRING" id="1314674.A0A0D7B8P2"/>
<sequence>MSNLYKPIKLGPLELSHRIVLAPLTRYRATDDHVPLPTVKEYYGQRASIPGTLLITEATYIAAKAGGDSNVPGIWNDAQIAAWKEVTDTVHAKGSYIFLQLWALGRAADPKELRKENPDFPYVSASNIRMKGASLSGAVDEDPKPLTLDEIKEYVALYGQAATNAVHKAGFDGVEIHGANGYLPDQFLQDVSNDRTDAYGGSIENRARFALEITDACVKAVGADRVGYRVSPWSAFQDMRMEEPIPTFAYLATQLKERYPDFGYFHAVEPRVNGNVNREAADHENIQFLRDIWAPKVFISAGGFHKENAEALADAADNNIIAFGRQFLANPDIHRKLVENLPVTKYDRDTFYLRGDNTGRGYTDYPVADELV</sequence>